<evidence type="ECO:0000313" key="3">
    <source>
        <dbReference type="Proteomes" id="UP000275267"/>
    </source>
</evidence>
<reference evidence="3" key="1">
    <citation type="journal article" date="2019" name="Nat. Commun.">
        <title>The genome of broomcorn millet.</title>
        <authorList>
            <person name="Zou C."/>
            <person name="Miki D."/>
            <person name="Li D."/>
            <person name="Tang Q."/>
            <person name="Xiao L."/>
            <person name="Rajput S."/>
            <person name="Deng P."/>
            <person name="Jia W."/>
            <person name="Huang R."/>
            <person name="Zhang M."/>
            <person name="Sun Y."/>
            <person name="Hu J."/>
            <person name="Fu X."/>
            <person name="Schnable P.S."/>
            <person name="Li F."/>
            <person name="Zhang H."/>
            <person name="Feng B."/>
            <person name="Zhu X."/>
            <person name="Liu R."/>
            <person name="Schnable J.C."/>
            <person name="Zhu J.-K."/>
            <person name="Zhang H."/>
        </authorList>
    </citation>
    <scope>NUCLEOTIDE SEQUENCE [LARGE SCALE GENOMIC DNA]</scope>
</reference>
<evidence type="ECO:0000313" key="2">
    <source>
        <dbReference type="EMBL" id="RLM69937.1"/>
    </source>
</evidence>
<sequence length="246" mass="26520">MLRDVCAKNQLFLSPLGLLTHPPYPHLPKSPLEAPQATPSPSRGLAAVAPLSSSHRPCRSYPPWPPLPAARASPARRSHPRRRTAWRPWLRVLPPVPFLRAVDGPARGEGLARAVVRIAVRPRPQRGRHGEGRRPPACSRPSSASEHARGVGAMATRASVKLERRQPAAVGRHPHGLTMSFELRLPVTERARGLRLRPANSGARMPAGGQRPRGVPAVVNAACQGCQRPAAGHACWLGRCAGSRRG</sequence>
<keyword evidence="3" id="KW-1185">Reference proteome</keyword>
<gene>
    <name evidence="2" type="ORF">C2845_PM17G02370</name>
</gene>
<dbReference type="Proteomes" id="UP000275267">
    <property type="component" value="Unassembled WGS sequence"/>
</dbReference>
<accession>A0A3L6Q1U5</accession>
<organism evidence="2 3">
    <name type="scientific">Panicum miliaceum</name>
    <name type="common">Proso millet</name>
    <name type="synonym">Broomcorn millet</name>
    <dbReference type="NCBI Taxonomy" id="4540"/>
    <lineage>
        <taxon>Eukaryota</taxon>
        <taxon>Viridiplantae</taxon>
        <taxon>Streptophyta</taxon>
        <taxon>Embryophyta</taxon>
        <taxon>Tracheophyta</taxon>
        <taxon>Spermatophyta</taxon>
        <taxon>Magnoliopsida</taxon>
        <taxon>Liliopsida</taxon>
        <taxon>Poales</taxon>
        <taxon>Poaceae</taxon>
        <taxon>PACMAD clade</taxon>
        <taxon>Panicoideae</taxon>
        <taxon>Panicodae</taxon>
        <taxon>Paniceae</taxon>
        <taxon>Panicinae</taxon>
        <taxon>Panicum</taxon>
        <taxon>Panicum sect. Panicum</taxon>
    </lineage>
</organism>
<name>A0A3L6Q1U5_PANMI</name>
<comment type="caution">
    <text evidence="2">The sequence shown here is derived from an EMBL/GenBank/DDBJ whole genome shotgun (WGS) entry which is preliminary data.</text>
</comment>
<feature type="region of interest" description="Disordered" evidence="1">
    <location>
        <begin position="27"/>
        <end position="82"/>
    </location>
</feature>
<feature type="compositionally biased region" description="Low complexity" evidence="1">
    <location>
        <begin position="135"/>
        <end position="145"/>
    </location>
</feature>
<dbReference type="AlphaFoldDB" id="A0A3L6Q1U5"/>
<protein>
    <submittedName>
        <fullName evidence="2">Uncharacterized protein</fullName>
    </submittedName>
</protein>
<proteinExistence type="predicted"/>
<feature type="region of interest" description="Disordered" evidence="1">
    <location>
        <begin position="120"/>
        <end position="153"/>
    </location>
</feature>
<dbReference type="EMBL" id="PQIB02000014">
    <property type="protein sequence ID" value="RLM69937.1"/>
    <property type="molecule type" value="Genomic_DNA"/>
</dbReference>
<evidence type="ECO:0000256" key="1">
    <source>
        <dbReference type="SAM" id="MobiDB-lite"/>
    </source>
</evidence>